<dbReference type="InterPro" id="IPR012853">
    <property type="entry name" value="CPT"/>
</dbReference>
<feature type="binding site" evidence="2">
    <location>
        <begin position="13"/>
        <end position="20"/>
    </location>
    <ligand>
        <name>ATP</name>
        <dbReference type="ChEBI" id="CHEBI:30616"/>
    </ligand>
</feature>
<sequence length="186" mass="21028">MAQQPAQIILLNGASSAGKSTLCRHLQAQLPQPFLYFALDLLLFGEGVIAKWPGVEAFEWSRQRPKLFDGYHRSLAAFAAAGNHLIADYVLETKDTLDDLARLLAPFDVFFVGVHCPLPELERRERARGDRRIGDAREDYERVHTFSGYDFEVDSLGAPEDNAARIMAAWQQRKSPSTFEQIHARR</sequence>
<dbReference type="AlphaFoldDB" id="A0A553UUH6"/>
<keyword evidence="4" id="KW-1185">Reference proteome</keyword>
<dbReference type="Pfam" id="PF07931">
    <property type="entry name" value="CPT"/>
    <property type="match status" value="1"/>
</dbReference>
<dbReference type="OrthoDB" id="9811101at2"/>
<dbReference type="GO" id="GO:0016740">
    <property type="term" value="F:transferase activity"/>
    <property type="evidence" value="ECO:0007669"/>
    <property type="project" value="UniProtKB-KW"/>
</dbReference>
<dbReference type="InterPro" id="IPR027417">
    <property type="entry name" value="P-loop_NTPase"/>
</dbReference>
<keyword evidence="3" id="KW-0808">Transferase</keyword>
<evidence type="ECO:0000313" key="4">
    <source>
        <dbReference type="Proteomes" id="UP000316092"/>
    </source>
</evidence>
<name>A0A553UUH6_9DEIO</name>
<evidence type="ECO:0000313" key="3">
    <source>
        <dbReference type="EMBL" id="TSA83843.1"/>
    </source>
</evidence>
<reference evidence="3 4" key="1">
    <citation type="submission" date="2019-07" db="EMBL/GenBank/DDBJ databases">
        <title>Deinococcus detaillus sp. nov., isolated from humus soil in Antarctica.</title>
        <authorList>
            <person name="Zhang K."/>
        </authorList>
    </citation>
    <scope>NUCLEOTIDE SEQUENCE [LARGE SCALE GENOMIC DNA]</scope>
    <source>
        <strain evidence="3 4">H1</strain>
    </source>
</reference>
<evidence type="ECO:0000256" key="2">
    <source>
        <dbReference type="PIRSR" id="PIRSR007531-2"/>
    </source>
</evidence>
<comment type="caution">
    <text evidence="3">The sequence shown here is derived from an EMBL/GenBank/DDBJ whole genome shotgun (WGS) entry which is preliminary data.</text>
</comment>
<dbReference type="GO" id="GO:0005524">
    <property type="term" value="F:ATP binding"/>
    <property type="evidence" value="ECO:0007669"/>
    <property type="project" value="InterPro"/>
</dbReference>
<gene>
    <name evidence="3" type="ORF">FNU79_11465</name>
</gene>
<proteinExistence type="predicted"/>
<dbReference type="Gene3D" id="3.40.50.300">
    <property type="entry name" value="P-loop containing nucleotide triphosphate hydrolases"/>
    <property type="match status" value="1"/>
</dbReference>
<dbReference type="Proteomes" id="UP000316092">
    <property type="component" value="Unassembled WGS sequence"/>
</dbReference>
<accession>A0A553UUH6</accession>
<organism evidence="3 4">
    <name type="scientific">Deinococcus detaillensis</name>
    <dbReference type="NCBI Taxonomy" id="2592048"/>
    <lineage>
        <taxon>Bacteria</taxon>
        <taxon>Thermotogati</taxon>
        <taxon>Deinococcota</taxon>
        <taxon>Deinococci</taxon>
        <taxon>Deinococcales</taxon>
        <taxon>Deinococcaceae</taxon>
        <taxon>Deinococcus</taxon>
    </lineage>
</organism>
<dbReference type="PIRSF" id="PIRSF007531">
    <property type="entry name" value="CPT"/>
    <property type="match status" value="1"/>
</dbReference>
<feature type="active site" evidence="1">
    <location>
        <position position="40"/>
    </location>
</feature>
<dbReference type="SUPFAM" id="SSF52540">
    <property type="entry name" value="P-loop containing nucleoside triphosphate hydrolases"/>
    <property type="match status" value="1"/>
</dbReference>
<evidence type="ECO:0000256" key="1">
    <source>
        <dbReference type="PIRSR" id="PIRSR007531-1"/>
    </source>
</evidence>
<protein>
    <submittedName>
        <fullName evidence="3">Chloramphenicol phosphotransferase</fullName>
    </submittedName>
</protein>
<dbReference type="EMBL" id="VKDB01000012">
    <property type="protein sequence ID" value="TSA83843.1"/>
    <property type="molecule type" value="Genomic_DNA"/>
</dbReference>
<dbReference type="RefSeq" id="WP_143720979.1">
    <property type="nucleotide sequence ID" value="NZ_VKDB01000012.1"/>
</dbReference>